<reference evidence="7" key="3">
    <citation type="submission" date="2015-04" db="UniProtKB">
        <authorList>
            <consortium name="EnsemblPlants"/>
        </authorList>
    </citation>
    <scope>IDENTIFICATION</scope>
    <source>
        <strain evidence="7">cv. Jemalong A17</strain>
    </source>
</reference>
<keyword evidence="6" id="KW-0223">Dioxygenase</keyword>
<dbReference type="GO" id="GO:0045543">
    <property type="term" value="F:gibberellin 2-beta-dioxygenase activity"/>
    <property type="evidence" value="ECO:0007669"/>
    <property type="project" value="UniProtKB-EC"/>
</dbReference>
<evidence type="ECO:0000256" key="3">
    <source>
        <dbReference type="SAM" id="MobiDB-lite"/>
    </source>
</evidence>
<dbReference type="eggNOG" id="ENOG502QR5Y">
    <property type="taxonomic scope" value="Eukaryota"/>
</dbReference>
<feature type="compositionally biased region" description="Low complexity" evidence="3">
    <location>
        <begin position="29"/>
        <end position="38"/>
    </location>
</feature>
<dbReference type="Proteomes" id="UP000265566">
    <property type="component" value="Chromosome 5"/>
</dbReference>
<dbReference type="EC" id="1.14.11.13" evidence="6"/>
<dbReference type="AlphaFoldDB" id="G7K254"/>
<name>G7K254_MEDTR</name>
<gene>
    <name evidence="7" type="primary">11431146</name>
    <name evidence="5" type="ordered locus">MTR_5g082850</name>
    <name evidence="6" type="ORF">MtrunA17_Chr5g0437281</name>
</gene>
<dbReference type="PANTHER" id="PTHR34945">
    <property type="entry name" value="2-OXOGLUTARATE (2OG) AND FE(II)-DEPENDENT OXYGENASE SUPERFAMILY PROTEIN"/>
    <property type="match status" value="1"/>
</dbReference>
<evidence type="ECO:0000259" key="4">
    <source>
        <dbReference type="Pfam" id="PF14226"/>
    </source>
</evidence>
<feature type="region of interest" description="Disordered" evidence="3">
    <location>
        <begin position="1"/>
        <end position="38"/>
    </location>
</feature>
<accession>G7K254</accession>
<dbReference type="InterPro" id="IPR026992">
    <property type="entry name" value="DIOX_N"/>
</dbReference>
<dbReference type="EMBL" id="CM001221">
    <property type="protein sequence ID" value="AES99614.1"/>
    <property type="molecule type" value="Genomic_DNA"/>
</dbReference>
<reference evidence="5 8" key="1">
    <citation type="journal article" date="2011" name="Nature">
        <title>The Medicago genome provides insight into the evolution of rhizobial symbioses.</title>
        <authorList>
            <person name="Young N.D."/>
            <person name="Debelle F."/>
            <person name="Oldroyd G.E."/>
            <person name="Geurts R."/>
            <person name="Cannon S.B."/>
            <person name="Udvardi M.K."/>
            <person name="Benedito V.A."/>
            <person name="Mayer K.F."/>
            <person name="Gouzy J."/>
            <person name="Schoof H."/>
            <person name="Van de Peer Y."/>
            <person name="Proost S."/>
            <person name="Cook D.R."/>
            <person name="Meyers B.C."/>
            <person name="Spannagl M."/>
            <person name="Cheung F."/>
            <person name="De Mita S."/>
            <person name="Krishnakumar V."/>
            <person name="Gundlach H."/>
            <person name="Zhou S."/>
            <person name="Mudge J."/>
            <person name="Bharti A.K."/>
            <person name="Murray J.D."/>
            <person name="Naoumkina M.A."/>
            <person name="Rosen B."/>
            <person name="Silverstein K.A."/>
            <person name="Tang H."/>
            <person name="Rombauts S."/>
            <person name="Zhao P.X."/>
            <person name="Zhou P."/>
            <person name="Barbe V."/>
            <person name="Bardou P."/>
            <person name="Bechner M."/>
            <person name="Bellec A."/>
            <person name="Berger A."/>
            <person name="Berges H."/>
            <person name="Bidwell S."/>
            <person name="Bisseling T."/>
            <person name="Choisne N."/>
            <person name="Couloux A."/>
            <person name="Denny R."/>
            <person name="Deshpande S."/>
            <person name="Dai X."/>
            <person name="Doyle J.J."/>
            <person name="Dudez A.M."/>
            <person name="Farmer A.D."/>
            <person name="Fouteau S."/>
            <person name="Franken C."/>
            <person name="Gibelin C."/>
            <person name="Gish J."/>
            <person name="Goldstein S."/>
            <person name="Gonzalez A.J."/>
            <person name="Green P.J."/>
            <person name="Hallab A."/>
            <person name="Hartog M."/>
            <person name="Hua A."/>
            <person name="Humphray S.J."/>
            <person name="Jeong D.H."/>
            <person name="Jing Y."/>
            <person name="Jocker A."/>
            <person name="Kenton S.M."/>
            <person name="Kim D.J."/>
            <person name="Klee K."/>
            <person name="Lai H."/>
            <person name="Lang C."/>
            <person name="Lin S."/>
            <person name="Macmil S.L."/>
            <person name="Magdelenat G."/>
            <person name="Matthews L."/>
            <person name="McCorrison J."/>
            <person name="Monaghan E.L."/>
            <person name="Mun J.H."/>
            <person name="Najar F.Z."/>
            <person name="Nicholson C."/>
            <person name="Noirot C."/>
            <person name="O'Bleness M."/>
            <person name="Paule C.R."/>
            <person name="Poulain J."/>
            <person name="Prion F."/>
            <person name="Qin B."/>
            <person name="Qu C."/>
            <person name="Retzel E.F."/>
            <person name="Riddle C."/>
            <person name="Sallet E."/>
            <person name="Samain S."/>
            <person name="Samson N."/>
            <person name="Sanders I."/>
            <person name="Saurat O."/>
            <person name="Scarpelli C."/>
            <person name="Schiex T."/>
            <person name="Segurens B."/>
            <person name="Severin A.J."/>
            <person name="Sherrier D.J."/>
            <person name="Shi R."/>
            <person name="Sims S."/>
            <person name="Singer S.R."/>
            <person name="Sinharoy S."/>
            <person name="Sterck L."/>
            <person name="Viollet A."/>
            <person name="Wang B.B."/>
            <person name="Wang K."/>
            <person name="Wang M."/>
            <person name="Wang X."/>
            <person name="Warfsmann J."/>
            <person name="Weissenbach J."/>
            <person name="White D.D."/>
            <person name="White J.D."/>
            <person name="Wiley G.B."/>
            <person name="Wincker P."/>
            <person name="Xing Y."/>
            <person name="Yang L."/>
            <person name="Yao Z."/>
            <person name="Ying F."/>
            <person name="Zhai J."/>
            <person name="Zhou L."/>
            <person name="Zuber A."/>
            <person name="Denarie J."/>
            <person name="Dixon R.A."/>
            <person name="May G.D."/>
            <person name="Schwartz D.C."/>
            <person name="Rogers J."/>
            <person name="Quetier F."/>
            <person name="Town C.D."/>
            <person name="Roe B.A."/>
        </authorList>
    </citation>
    <scope>NUCLEOTIDE SEQUENCE [LARGE SCALE GENOMIC DNA]</scope>
    <source>
        <strain evidence="5">A17</strain>
        <strain evidence="7 8">cv. Jemalong A17</strain>
    </source>
</reference>
<dbReference type="OrthoDB" id="659818at2759"/>
<dbReference type="PANTHER" id="PTHR34945:SF2">
    <property type="entry name" value="2-OXOGLUTARATE (2OG) AND FE(II)-DEPENDENT OXYGENASE SUPERFAMILY PROTEIN"/>
    <property type="match status" value="1"/>
</dbReference>
<feature type="compositionally biased region" description="Polar residues" evidence="3">
    <location>
        <begin position="1"/>
        <end position="12"/>
    </location>
</feature>
<dbReference type="GO" id="GO:0046872">
    <property type="term" value="F:metal ion binding"/>
    <property type="evidence" value="ECO:0007669"/>
    <property type="project" value="UniProtKB-KW"/>
</dbReference>
<sequence length="379" mass="41778">MASSTHTHQILPQNLHGGGSTSAPPPTPSTTTTNNNHLSTSTAADALSRLLHRLPPNLSLPTIRRSSPTTTSPPSLSFSSLTPEKLISSISQLGFIQLTDHSVSSKLANLAESESLKLFNLSHDQKESFFPQNWPFGYEGDNDNDEEKLVESFRFQFDSLCSTESNQIKLESLSEFACALEKLGLNIIDVLMNGLGVENPVGDDSNRFSSIMWVSECLPGNKPGSMGGFYPFIVGLQYQIRCQKYSLLSDSGGWVSVLPHVDSILVTVGDVAQVWSNGKLKKVRGRPIMAALGDENDSSCITMSLLITLPLESNVAPLLPIGNKNKVEDDIDNDEEENNIGGEGQKRVFNSIDFEDYAWRVYHERLLFKDPLDRYRITQ</sequence>
<evidence type="ECO:0000313" key="7">
    <source>
        <dbReference type="EnsemblPlants" id="AES99614"/>
    </source>
</evidence>
<dbReference type="Gene3D" id="2.60.120.330">
    <property type="entry name" value="B-lactam Antibiotic, Isopenicillin N Synthase, Chain"/>
    <property type="match status" value="2"/>
</dbReference>
<dbReference type="KEGG" id="mtr:11431146"/>
<reference evidence="5 8" key="2">
    <citation type="journal article" date="2014" name="BMC Genomics">
        <title>An improved genome release (version Mt4.0) for the model legume Medicago truncatula.</title>
        <authorList>
            <person name="Tang H."/>
            <person name="Krishnakumar V."/>
            <person name="Bidwell S."/>
            <person name="Rosen B."/>
            <person name="Chan A."/>
            <person name="Zhou S."/>
            <person name="Gentzbittel L."/>
            <person name="Childs K.L."/>
            <person name="Yandell M."/>
            <person name="Gundlach H."/>
            <person name="Mayer K.F."/>
            <person name="Schwartz D.C."/>
            <person name="Town C.D."/>
        </authorList>
    </citation>
    <scope>GENOME REANNOTATION</scope>
    <source>
        <strain evidence="5">A17</strain>
        <strain evidence="7 8">cv. Jemalong A17</strain>
    </source>
</reference>
<feature type="domain" description="Non-haem dioxygenase N-terminal" evidence="4">
    <location>
        <begin position="84"/>
        <end position="158"/>
    </location>
</feature>
<reference evidence="6" key="4">
    <citation type="journal article" date="2018" name="Nat. Plants">
        <title>Whole-genome landscape of Medicago truncatula symbiotic genes.</title>
        <authorList>
            <person name="Pecrix Y."/>
            <person name="Gamas P."/>
            <person name="Carrere S."/>
        </authorList>
    </citation>
    <scope>NUCLEOTIDE SEQUENCE</scope>
    <source>
        <tissue evidence="6">Leaves</tissue>
    </source>
</reference>
<dbReference type="OMA" id="CFPKNWP"/>
<organism evidence="5 8">
    <name type="scientific">Medicago truncatula</name>
    <name type="common">Barrel medic</name>
    <name type="synonym">Medicago tribuloides</name>
    <dbReference type="NCBI Taxonomy" id="3880"/>
    <lineage>
        <taxon>Eukaryota</taxon>
        <taxon>Viridiplantae</taxon>
        <taxon>Streptophyta</taxon>
        <taxon>Embryophyta</taxon>
        <taxon>Tracheophyta</taxon>
        <taxon>Spermatophyta</taxon>
        <taxon>Magnoliopsida</taxon>
        <taxon>eudicotyledons</taxon>
        <taxon>Gunneridae</taxon>
        <taxon>Pentapetalae</taxon>
        <taxon>rosids</taxon>
        <taxon>fabids</taxon>
        <taxon>Fabales</taxon>
        <taxon>Fabaceae</taxon>
        <taxon>Papilionoideae</taxon>
        <taxon>50 kb inversion clade</taxon>
        <taxon>NPAAA clade</taxon>
        <taxon>Hologalegina</taxon>
        <taxon>IRL clade</taxon>
        <taxon>Trifolieae</taxon>
        <taxon>Medicago</taxon>
    </lineage>
</organism>
<proteinExistence type="predicted"/>
<feature type="region of interest" description="Disordered" evidence="3">
    <location>
        <begin position="58"/>
        <end position="78"/>
    </location>
</feature>
<dbReference type="PaxDb" id="3880-AES99614"/>
<evidence type="ECO:0000256" key="2">
    <source>
        <dbReference type="ARBA" id="ARBA00023004"/>
    </source>
</evidence>
<evidence type="ECO:0000313" key="6">
    <source>
        <dbReference type="EMBL" id="RHN57150.1"/>
    </source>
</evidence>
<keyword evidence="6" id="KW-0560">Oxidoreductase</keyword>
<dbReference type="HOGENOM" id="CLU_712460_0_0_1"/>
<dbReference type="Gramene" id="rna32653">
    <property type="protein sequence ID" value="RHN57150.1"/>
    <property type="gene ID" value="gene32653"/>
</dbReference>
<keyword evidence="2" id="KW-0408">Iron</keyword>
<evidence type="ECO:0000313" key="5">
    <source>
        <dbReference type="EMBL" id="AES99614.1"/>
    </source>
</evidence>
<evidence type="ECO:0000313" key="8">
    <source>
        <dbReference type="Proteomes" id="UP000002051"/>
    </source>
</evidence>
<dbReference type="Pfam" id="PF14226">
    <property type="entry name" value="DIOX_N"/>
    <property type="match status" value="1"/>
</dbReference>
<evidence type="ECO:0000256" key="1">
    <source>
        <dbReference type="ARBA" id="ARBA00022723"/>
    </source>
</evidence>
<dbReference type="EMBL" id="PSQE01000005">
    <property type="protein sequence ID" value="RHN57150.1"/>
    <property type="molecule type" value="Genomic_DNA"/>
</dbReference>
<dbReference type="Proteomes" id="UP000002051">
    <property type="component" value="Chromosome 5"/>
</dbReference>
<feature type="compositionally biased region" description="Low complexity" evidence="3">
    <location>
        <begin position="59"/>
        <end position="78"/>
    </location>
</feature>
<dbReference type="InterPro" id="IPR027443">
    <property type="entry name" value="IPNS-like_sf"/>
</dbReference>
<keyword evidence="1" id="KW-0479">Metal-binding</keyword>
<dbReference type="STRING" id="3880.G7K254"/>
<dbReference type="EnsemblPlants" id="AES99614">
    <property type="protein sequence ID" value="AES99614"/>
    <property type="gene ID" value="MTR_5g082850"/>
</dbReference>
<keyword evidence="8" id="KW-1185">Reference proteome</keyword>
<protein>
    <submittedName>
        <fullName evidence="5">2-deoxymugineic-acid 2-dioxygenase-like protein, putative</fullName>
    </submittedName>
    <submittedName>
        <fullName evidence="6">Putative gibberellin 2-beta-dioxygenase</fullName>
        <ecNumber evidence="6">1.14.11.13</ecNumber>
    </submittedName>
</protein>
<dbReference type="SUPFAM" id="SSF51197">
    <property type="entry name" value="Clavaminate synthase-like"/>
    <property type="match status" value="1"/>
</dbReference>